<sequence length="79" mass="8259">MNIRELSTSEIMQVDGAGPIKDFETGSVIGTVIGYAATGTVAGASRYGLFGGAIGFSWGLGWGIGRYISQRLMDSPTIQ</sequence>
<name>A0AAW6HXA3_XYLFS</name>
<reference evidence="1" key="2">
    <citation type="journal article" date="2023" name="Commun. Biol.">
        <title>Suspicions of two bridgehead invasions of Xylella fastidiosa subsp. multiplex in France.</title>
        <authorList>
            <person name="Dupas E."/>
            <person name="Durand K."/>
            <person name="Rieux A."/>
            <person name="Briand M."/>
            <person name="Pruvost O."/>
            <person name="Cunty A."/>
            <person name="Denance N."/>
            <person name="Donnadieu C."/>
            <person name="Legendre B."/>
            <person name="Lopez-Roques C."/>
            <person name="Cesbron S."/>
            <person name="Ravigne V."/>
            <person name="Jacques M.A."/>
        </authorList>
    </citation>
    <scope>NUCLEOTIDE SEQUENCE</scope>
    <source>
        <strain evidence="1">CFBP8070</strain>
    </source>
</reference>
<gene>
    <name evidence="1" type="ORF">LOK82_11800</name>
</gene>
<reference evidence="1" key="1">
    <citation type="submission" date="2021-11" db="EMBL/GenBank/DDBJ databases">
        <authorList>
            <person name="Denance N."/>
            <person name="Briand M."/>
            <person name="Dupas E."/>
            <person name="Durand K."/>
            <person name="Legendre B."/>
            <person name="Cunty A."/>
            <person name="Donnadieu C."/>
            <person name="Lopez Roques C."/>
            <person name="Cesbron S."/>
            <person name="Jacques M.A."/>
        </authorList>
    </citation>
    <scope>NUCLEOTIDE SEQUENCE</scope>
    <source>
        <strain evidence="1">CFBP8070</strain>
    </source>
</reference>
<evidence type="ECO:0000313" key="1">
    <source>
        <dbReference type="EMBL" id="MDC6409261.1"/>
    </source>
</evidence>
<dbReference type="Proteomes" id="UP001220702">
    <property type="component" value="Unassembled WGS sequence"/>
</dbReference>
<accession>A0AAW6HXA3</accession>
<dbReference type="AlphaFoldDB" id="A0AAW6HXA3"/>
<protein>
    <submittedName>
        <fullName evidence="1">Uncharacterized protein</fullName>
    </submittedName>
</protein>
<proteinExistence type="predicted"/>
<dbReference type="RefSeq" id="WP_027700451.1">
    <property type="nucleotide sequence ID" value="NZ_CP090510.1"/>
</dbReference>
<comment type="caution">
    <text evidence="1">The sequence shown here is derived from an EMBL/GenBank/DDBJ whole genome shotgun (WGS) entry which is preliminary data.</text>
</comment>
<organism evidence="1 2">
    <name type="scientific">Xylella fastidiosa subsp. multiplex</name>
    <dbReference type="NCBI Taxonomy" id="644357"/>
    <lineage>
        <taxon>Bacteria</taxon>
        <taxon>Pseudomonadati</taxon>
        <taxon>Pseudomonadota</taxon>
        <taxon>Gammaproteobacteria</taxon>
        <taxon>Lysobacterales</taxon>
        <taxon>Lysobacteraceae</taxon>
        <taxon>Xylella</taxon>
    </lineage>
</organism>
<dbReference type="EMBL" id="JAJKGN010000002">
    <property type="protein sequence ID" value="MDC6409261.1"/>
    <property type="molecule type" value="Genomic_DNA"/>
</dbReference>
<evidence type="ECO:0000313" key="2">
    <source>
        <dbReference type="Proteomes" id="UP001220702"/>
    </source>
</evidence>